<dbReference type="AlphaFoldDB" id="A0A8H4EWM2"/>
<name>A0A8H4EWM2_MUCCL</name>
<evidence type="ECO:0000256" key="1">
    <source>
        <dbReference type="SAM" id="Phobius"/>
    </source>
</evidence>
<feature type="transmembrane region" description="Helical" evidence="1">
    <location>
        <begin position="33"/>
        <end position="54"/>
    </location>
</feature>
<protein>
    <submittedName>
        <fullName evidence="2">Uncharacterized protein</fullName>
    </submittedName>
</protein>
<evidence type="ECO:0000313" key="2">
    <source>
        <dbReference type="EMBL" id="KAF1796534.1"/>
    </source>
</evidence>
<accession>A0A8H4EWM2</accession>
<dbReference type="Proteomes" id="UP000469890">
    <property type="component" value="Unassembled WGS sequence"/>
</dbReference>
<organism evidence="2 3">
    <name type="scientific">Mucor circinelloides f. lusitanicus</name>
    <name type="common">Mucor racemosus var. lusitanicus</name>
    <dbReference type="NCBI Taxonomy" id="29924"/>
    <lineage>
        <taxon>Eukaryota</taxon>
        <taxon>Fungi</taxon>
        <taxon>Fungi incertae sedis</taxon>
        <taxon>Mucoromycota</taxon>
        <taxon>Mucoromycotina</taxon>
        <taxon>Mucoromycetes</taxon>
        <taxon>Mucorales</taxon>
        <taxon>Mucorineae</taxon>
        <taxon>Mucoraceae</taxon>
        <taxon>Mucor</taxon>
    </lineage>
</organism>
<reference evidence="2 3" key="1">
    <citation type="submission" date="2019-09" db="EMBL/GenBank/DDBJ databases">
        <authorList>
            <consortium name="DOE Joint Genome Institute"/>
            <person name="Mondo S.J."/>
            <person name="Navarro-Mendoza M.I."/>
            <person name="Perez-Arques C."/>
            <person name="Panchal S."/>
            <person name="Nicolas F.E."/>
            <person name="Ganguly P."/>
            <person name="Pangilinan J."/>
            <person name="Grigoriev I."/>
            <person name="Heitman J."/>
            <person name="Sanya K."/>
            <person name="Garre V."/>
        </authorList>
    </citation>
    <scope>NUCLEOTIDE SEQUENCE [LARGE SCALE GENOMIC DNA]</scope>
    <source>
        <strain evidence="2 3">MU402</strain>
    </source>
</reference>
<evidence type="ECO:0000313" key="3">
    <source>
        <dbReference type="Proteomes" id="UP000469890"/>
    </source>
</evidence>
<keyword evidence="1" id="KW-1133">Transmembrane helix</keyword>
<feature type="transmembrane region" description="Helical" evidence="1">
    <location>
        <begin position="86"/>
        <end position="106"/>
    </location>
</feature>
<gene>
    <name evidence="2" type="ORF">FB192DRAFT_1038683</name>
</gene>
<dbReference type="EMBL" id="JAAECE010000012">
    <property type="protein sequence ID" value="KAF1796534.1"/>
    <property type="molecule type" value="Genomic_DNA"/>
</dbReference>
<proteinExistence type="predicted"/>
<feature type="transmembrane region" description="Helical" evidence="1">
    <location>
        <begin position="60"/>
        <end position="79"/>
    </location>
</feature>
<keyword evidence="1" id="KW-0812">Transmembrane</keyword>
<keyword evidence="1" id="KW-0472">Membrane</keyword>
<comment type="caution">
    <text evidence="2">The sequence shown here is derived from an EMBL/GenBank/DDBJ whole genome shotgun (WGS) entry which is preliminary data.</text>
</comment>
<sequence length="125" mass="13871">MVYRQQMIHYLQYVQILLNDFKEKLDYLMGSPVIIVEVAAHAFVIVEAAAHALVSVTTEAVLHVLLALFNVLASIVHLATSLTLGLLSHTLSLHLFVTSSVAYGLLDTTNSLIDFGVHFDFNKIY</sequence>